<accession>A0A409YRD8</accession>
<evidence type="ECO:0000256" key="8">
    <source>
        <dbReference type="ARBA" id="ARBA00023239"/>
    </source>
</evidence>
<dbReference type="OrthoDB" id="67700at2759"/>
<feature type="active site" description="Charge relay system; for autoendoproteolytic cleavage activity" evidence="11">
    <location>
        <position position="1238"/>
    </location>
</feature>
<evidence type="ECO:0000256" key="11">
    <source>
        <dbReference type="HAMAP-Rule" id="MF_03209"/>
    </source>
</evidence>
<feature type="chain" id="PRO_5023349443" description="Phosphatidylserine decarboxylase 2 beta chain" evidence="11">
    <location>
        <begin position="1"/>
        <end position="1324"/>
    </location>
</feature>
<name>A0A409YRD8_9AGAR</name>
<comment type="function">
    <text evidence="11">Catalyzes the formation of phosphatidylethanolamine (PtdEtn) from phosphatidylserine (PtdSer). Plays a central role in phospholipid metabolism and in the interorganelle trafficking of phosphatidylserine.</text>
</comment>
<reference evidence="14 15" key="1">
    <citation type="journal article" date="2018" name="Evol. Lett.">
        <title>Horizontal gene cluster transfer increased hallucinogenic mushroom diversity.</title>
        <authorList>
            <person name="Reynolds H.T."/>
            <person name="Vijayakumar V."/>
            <person name="Gluck-Thaler E."/>
            <person name="Korotkin H.B."/>
            <person name="Matheny P.B."/>
            <person name="Slot J.C."/>
        </authorList>
    </citation>
    <scope>NUCLEOTIDE SEQUENCE [LARGE SCALE GENOMIC DNA]</scope>
    <source>
        <strain evidence="14 15">2629</strain>
    </source>
</reference>
<comment type="caution">
    <text evidence="14">The sequence shown here is derived from an EMBL/GenBank/DDBJ whole genome shotgun (WGS) entry which is preliminary data.</text>
</comment>
<dbReference type="GO" id="GO:0010008">
    <property type="term" value="C:endosome membrane"/>
    <property type="evidence" value="ECO:0007669"/>
    <property type="project" value="UniProtKB-SubCell"/>
</dbReference>
<feature type="compositionally biased region" description="Low complexity" evidence="12">
    <location>
        <begin position="484"/>
        <end position="503"/>
    </location>
</feature>
<comment type="catalytic activity">
    <reaction evidence="11">
        <text>a 1,2-diacyl-sn-glycero-3-phospho-L-serine + H(+) = a 1,2-diacyl-sn-glycero-3-phosphoethanolamine + CO2</text>
        <dbReference type="Rhea" id="RHEA:20828"/>
        <dbReference type="ChEBI" id="CHEBI:15378"/>
        <dbReference type="ChEBI" id="CHEBI:16526"/>
        <dbReference type="ChEBI" id="CHEBI:57262"/>
        <dbReference type="ChEBI" id="CHEBI:64612"/>
        <dbReference type="EC" id="4.1.1.65"/>
    </reaction>
</comment>
<dbReference type="InterPro" id="IPR033177">
    <property type="entry name" value="PSD-B"/>
</dbReference>
<keyword evidence="5 11" id="KW-0472">Membrane</keyword>
<protein>
    <recommendedName>
        <fullName evidence="11">Phosphatidylserine decarboxylase proenzyme 2</fullName>
        <ecNumber evidence="11">4.1.1.65</ecNumber>
    </recommendedName>
    <component>
        <recommendedName>
            <fullName evidence="11">Phosphatidylserine decarboxylase 2 beta chain</fullName>
        </recommendedName>
    </component>
    <component>
        <recommendedName>
            <fullName evidence="11">Phosphatidylserine decarboxylase 2 alpha chain</fullName>
        </recommendedName>
    </component>
</protein>
<feature type="compositionally biased region" description="Acidic residues" evidence="12">
    <location>
        <begin position="895"/>
        <end position="913"/>
    </location>
</feature>
<evidence type="ECO:0000256" key="2">
    <source>
        <dbReference type="ARBA" id="ARBA00022516"/>
    </source>
</evidence>
<dbReference type="SUPFAM" id="SSF49562">
    <property type="entry name" value="C2 domain (Calcium/lipid-binding domain, CaLB)"/>
    <property type="match status" value="2"/>
</dbReference>
<feature type="modified residue" description="Pyruvic acid (Ser); by autocatalysis" evidence="11">
    <location>
        <position position="1325"/>
    </location>
</feature>
<dbReference type="GO" id="GO:0004609">
    <property type="term" value="F:phosphatidylserine decarboxylase activity"/>
    <property type="evidence" value="ECO:0007669"/>
    <property type="project" value="UniProtKB-UniRule"/>
</dbReference>
<keyword evidence="6 11" id="KW-0865">Zymogen</keyword>
<feature type="region of interest" description="Disordered" evidence="12">
    <location>
        <begin position="432"/>
        <end position="526"/>
    </location>
</feature>
<dbReference type="Pfam" id="PF00168">
    <property type="entry name" value="C2"/>
    <property type="match status" value="2"/>
</dbReference>
<dbReference type="InterPro" id="IPR035892">
    <property type="entry name" value="C2_domain_sf"/>
</dbReference>
<dbReference type="UniPathway" id="UPA00558">
    <property type="reaction ID" value="UER00616"/>
</dbReference>
<feature type="compositionally biased region" description="Gly residues" evidence="12">
    <location>
        <begin position="880"/>
        <end position="889"/>
    </location>
</feature>
<keyword evidence="11" id="KW-0333">Golgi apparatus</keyword>
<dbReference type="Proteomes" id="UP000284842">
    <property type="component" value="Unassembled WGS sequence"/>
</dbReference>
<feature type="domain" description="C2" evidence="13">
    <location>
        <begin position="40"/>
        <end position="162"/>
    </location>
</feature>
<dbReference type="CDD" id="cd00030">
    <property type="entry name" value="C2"/>
    <property type="match status" value="1"/>
</dbReference>
<gene>
    <name evidence="11" type="primary">PSD2</name>
    <name evidence="14" type="ORF">CVT24_002793</name>
</gene>
<sequence length="1369" mass="147685">MTENPPETVNKKTKIKRVLKNAALLPVSGVKNVRVPFKPGRGSGRGAFGPQQGEPVLVIFRVQVVGCMGLLAKDRSGTSDPFVVVSILNNRQTTPKAKKTLNPVYPPTEATFDFPLYLSLADRLGALELVVWDKDMIRKDYLGEVALPLEDWFIDRARDKQRAFGFGQPGNDPISLNLVSTRANTRGTGSIQIKLGFVPAPNSQNLMEFDEIFSELVKRSRPSLVSAPPTEGFGTIRSNQLGGAQFEDDGGISSESESEDEEDDAEGDEDNDGYSEPTTPGSPIPSSPQATSHPQPTRLIAPLYPGSVSLPTSQSPPSTTVPSGPKTTTSDSHPLHTLTSPLKSAKPPQLPIPEFNVHVSEASPSTPTPGGMISTPVVASSSSGFAASNPSGPTSTVSALPAHAGIVNPSTPEATPKASGFPLSKIVRKFSSRGGVTPASPGLASPAIDAHGNPVNVPLSDSEGDNGGNGGVKEKKRRTFVGRSWSGTSSGSGSGAATANASSVTMTPGMASSSSSNASSPAVEVSDPVSLTAPVGATGTVEKAKKTRKKKEFEFKHANDIVGIVMLEIRGAEDLPRLSNMTRTGWDMDPFVVISFSKKVFRTRVIRHTLNPTWDEKLLFHVRRYETSYNVHFSILDWDKLSANDLIAEGSMDLGTLVGKQAEEEKDERTGIYKSVLEAPVRVPGSNAEMTGLAEGQKGLEEFTLDLKGQKGFSMWDGRHKPVLRVRAKYQPYDALRQRFWRQYLKQYDTDDTDTYSHLELTSMLDSLGSTLTRSTINSFFTRWNKDPKTDELTLGETIRCLEDELGKEEGERRKVGDEDPSEALSASATPLLMLSGMRGEELQLEKMDFSGPPHVGEAVGGGGDTERTNIPLVDAASASGGGNGGLSSGGSDLDMVEEDDEEEDEEGEEETEVSSGSGLGTPPDVVGSGVGAVVPTPPVGGVIPPKKRRMRFKGIKRKKKTAAANSASTSSSPDATTPTVGSTERIINVKNCPLCHRPRLNSKAEVDIITHLAVCASGDWGKVDRIMVGNFVTASQAQRKWYTKVLSKVSSGTYRLGANSANIIVQNRMTGQLEEEKMQVYVRLGIRLLYKGAKGRMEGNKARSLLKSLSIKQGIKYDSPESAKDIPGFIEFHGLNVDEILDPLDSFKSFNQFFYRKLKPSARPVESLEDPYRLVSAADCRFMAFETVTDATRLWIKGREFAVERLLGDAYKDVADKYHGGALCIFRLAPQDYHRFHSPVDGVVGEITYIAGEYYTVNPQAIRTTLDVYGENARKIVPIHSPQFGTVMAVCIGAMMVGSIQTTVNTGQSIKRGEEFGYFAFGGSTIVVLFEKGRVQWDEDLIINGRACLETLVRVGMGIGRGTASEAA</sequence>
<dbReference type="GO" id="GO:0016540">
    <property type="term" value="P:protein autoprocessing"/>
    <property type="evidence" value="ECO:0007669"/>
    <property type="project" value="UniProtKB-UniRule"/>
</dbReference>
<dbReference type="InterPro" id="IPR000008">
    <property type="entry name" value="C2_dom"/>
</dbReference>
<keyword evidence="11" id="KW-0967">Endosome</keyword>
<dbReference type="GO" id="GO:0000139">
    <property type="term" value="C:Golgi membrane"/>
    <property type="evidence" value="ECO:0007669"/>
    <property type="project" value="UniProtKB-SubCell"/>
</dbReference>
<feature type="compositionally biased region" description="Basic and acidic residues" evidence="12">
    <location>
        <begin position="804"/>
        <end position="818"/>
    </location>
</feature>
<dbReference type="Gene3D" id="2.60.40.150">
    <property type="entry name" value="C2 domain"/>
    <property type="match status" value="2"/>
</dbReference>
<comment type="cofactor">
    <cofactor evidence="11">
        <name>pyruvate</name>
        <dbReference type="ChEBI" id="CHEBI:15361"/>
    </cofactor>
    <text evidence="11">Binds 1 pyruvoyl group covalently per subunit.</text>
</comment>
<feature type="site" description="Cleavage (non-hydrolytic); by autocatalysis" evidence="11">
    <location>
        <begin position="1324"/>
        <end position="1325"/>
    </location>
</feature>
<evidence type="ECO:0000313" key="15">
    <source>
        <dbReference type="Proteomes" id="UP000284842"/>
    </source>
</evidence>
<feature type="compositionally biased region" description="Low complexity" evidence="12">
    <location>
        <begin position="511"/>
        <end position="522"/>
    </location>
</feature>
<dbReference type="InterPro" id="IPR033179">
    <property type="entry name" value="PSD_type2_pro"/>
</dbReference>
<comment type="pathway">
    <text evidence="1">Lipid metabolism.</text>
</comment>
<feature type="chain" id="PRO_5023349442" description="Phosphatidylserine decarboxylase 2 alpha chain" evidence="11">
    <location>
        <begin position="1325"/>
        <end position="1369"/>
    </location>
</feature>
<evidence type="ECO:0000256" key="10">
    <source>
        <dbReference type="ARBA" id="ARBA00023317"/>
    </source>
</evidence>
<dbReference type="GO" id="GO:0005795">
    <property type="term" value="C:Golgi stack"/>
    <property type="evidence" value="ECO:0007669"/>
    <property type="project" value="UniProtKB-UniRule"/>
</dbReference>
<comment type="similarity">
    <text evidence="11">Belongs to the phosphatidylserine decarboxylase family. PSD-B subfamily. Eukaryotic type II sub-subfamily.</text>
</comment>
<evidence type="ECO:0000313" key="14">
    <source>
        <dbReference type="EMBL" id="PPR05575.1"/>
    </source>
</evidence>
<feature type="active site" description="Charge relay system; for autoendoproteolytic cleavage activity" evidence="11">
    <location>
        <position position="1180"/>
    </location>
</feature>
<feature type="region of interest" description="Disordered" evidence="12">
    <location>
        <begin position="849"/>
        <end position="983"/>
    </location>
</feature>
<dbReference type="InParanoid" id="A0A409YRD8"/>
<dbReference type="SMART" id="SM00239">
    <property type="entry name" value="C2"/>
    <property type="match status" value="2"/>
</dbReference>
<evidence type="ECO:0000256" key="3">
    <source>
        <dbReference type="ARBA" id="ARBA00022793"/>
    </source>
</evidence>
<feature type="compositionally biased region" description="Low complexity" evidence="12">
    <location>
        <begin position="923"/>
        <end position="945"/>
    </location>
</feature>
<keyword evidence="3 11" id="KW-0210">Decarboxylase</keyword>
<dbReference type="STRING" id="181874.A0A409YRD8"/>
<comment type="pathway">
    <text evidence="11">Phospholipid metabolism; phosphatidylethanolamine biosynthesis; phosphatidylethanolamine from CDP-diacylglycerol: step 2/2.</text>
</comment>
<evidence type="ECO:0000256" key="5">
    <source>
        <dbReference type="ARBA" id="ARBA00023136"/>
    </source>
</evidence>
<feature type="region of interest" description="Disordered" evidence="12">
    <location>
        <begin position="804"/>
        <end position="833"/>
    </location>
</feature>
<feature type="active site" description="Charge relay system; for autoendoproteolytic cleavage activity" evidence="11">
    <location>
        <position position="1325"/>
    </location>
</feature>
<keyword evidence="7 11" id="KW-0594">Phospholipid biosynthesis</keyword>
<keyword evidence="2 11" id="KW-0444">Lipid biosynthesis</keyword>
<dbReference type="PROSITE" id="PS50004">
    <property type="entry name" value="C2"/>
    <property type="match status" value="2"/>
</dbReference>
<dbReference type="FunCoup" id="A0A409YRD8">
    <property type="interactions" value="53"/>
</dbReference>
<feature type="compositionally biased region" description="Low complexity" evidence="12">
    <location>
        <begin position="307"/>
        <end position="330"/>
    </location>
</feature>
<feature type="region of interest" description="Disordered" evidence="12">
    <location>
        <begin position="221"/>
        <end position="397"/>
    </location>
</feature>
<keyword evidence="15" id="KW-1185">Reference proteome</keyword>
<comment type="PTM">
    <text evidence="11">Is synthesized initially as an inactive proenzyme. Formation of the active enzyme involves a self-maturation process in which the active site pyruvoyl group is generated from an internal serine residue via an autocatalytic post-translational modification. Two non-identical subunits are generated from the proenzyme in this reaction, and the pyruvate is formed at the N-terminus of the alpha chain, which is derived from the carboxyl end of the proenzyme. The autoendoproteolytic cleavage occurs by a canonical serine protease mechanism, in which the side chain hydroxyl group of the serine supplies its oxygen atom to form the C-terminus of the beta chain, while the remainder of the serine residue undergoes an oxidative deamination to produce ammonia and the pyruvoyl prosthetic group on the alpha chain. During this reaction, the Ser that is part of the protease active site of the proenzyme becomes the pyruvoyl prosthetic group, which constitutes an essential element of the active site of the mature decarboxylase.</text>
</comment>
<keyword evidence="4 11" id="KW-0443">Lipid metabolism</keyword>
<evidence type="ECO:0000256" key="1">
    <source>
        <dbReference type="ARBA" id="ARBA00005189"/>
    </source>
</evidence>
<proteinExistence type="inferred from homology"/>
<keyword evidence="9 11" id="KW-1208">Phospholipid metabolism</keyword>
<evidence type="ECO:0000256" key="9">
    <source>
        <dbReference type="ARBA" id="ARBA00023264"/>
    </source>
</evidence>
<feature type="compositionally biased region" description="Basic residues" evidence="12">
    <location>
        <begin position="946"/>
        <end position="962"/>
    </location>
</feature>
<feature type="compositionally biased region" description="Acidic residues" evidence="12">
    <location>
        <begin position="246"/>
        <end position="273"/>
    </location>
</feature>
<comment type="subunit">
    <text evidence="11">Heterodimer of a large membrane-associated beta subunit and a small pyruvoyl-containing alpha subunit.</text>
</comment>
<feature type="active site" description="Schiff-base intermediate with substrate; via pyruvic acid; for decarboxylase activity" evidence="11">
    <location>
        <position position="1325"/>
    </location>
</feature>
<comment type="domain">
    <text evidence="11">The C2 domains have an essential, but non-catalytic function. They may facilitate interactions with other proteins and are required for lipid transport function.</text>
</comment>
<dbReference type="PANTHER" id="PTHR10067:SF17">
    <property type="entry name" value="PHOSPHATIDYLSERINE DECARBOXYLASE PROENZYME 2"/>
    <property type="match status" value="1"/>
</dbReference>
<feature type="compositionally biased region" description="Low complexity" evidence="12">
    <location>
        <begin position="376"/>
        <end position="393"/>
    </location>
</feature>
<dbReference type="InterPro" id="IPR003817">
    <property type="entry name" value="PS_Dcarbxylase"/>
</dbReference>
<keyword evidence="8 11" id="KW-0456">Lyase</keyword>
<dbReference type="EMBL" id="NHTK01000789">
    <property type="protein sequence ID" value="PPR05575.1"/>
    <property type="molecule type" value="Genomic_DNA"/>
</dbReference>
<dbReference type="HAMAP" id="MF_00663">
    <property type="entry name" value="PS_decarb_PSD_B_type2"/>
    <property type="match status" value="1"/>
</dbReference>
<dbReference type="GO" id="GO:0006646">
    <property type="term" value="P:phosphatidylethanolamine biosynthetic process"/>
    <property type="evidence" value="ECO:0007669"/>
    <property type="project" value="UniProtKB-UniRule"/>
</dbReference>
<evidence type="ECO:0000256" key="4">
    <source>
        <dbReference type="ARBA" id="ARBA00023098"/>
    </source>
</evidence>
<dbReference type="EC" id="4.1.1.65" evidence="11"/>
<evidence type="ECO:0000256" key="6">
    <source>
        <dbReference type="ARBA" id="ARBA00023145"/>
    </source>
</evidence>
<comment type="subcellular location">
    <subcellularLocation>
        <location evidence="11">Golgi apparatus membrane</location>
        <topology evidence="11">Peripheral membrane protein</topology>
        <orientation evidence="11">Cytoplasmic side</orientation>
    </subcellularLocation>
    <subcellularLocation>
        <location evidence="11">Endosome membrane</location>
        <topology evidence="11">Peripheral membrane protein</topology>
        <orientation evidence="11">Cytoplasmic side</orientation>
    </subcellularLocation>
</comment>
<organism evidence="14 15">
    <name type="scientific">Panaeolus cyanescens</name>
    <dbReference type="NCBI Taxonomy" id="181874"/>
    <lineage>
        <taxon>Eukaryota</taxon>
        <taxon>Fungi</taxon>
        <taxon>Dikarya</taxon>
        <taxon>Basidiomycota</taxon>
        <taxon>Agaricomycotina</taxon>
        <taxon>Agaricomycetes</taxon>
        <taxon>Agaricomycetidae</taxon>
        <taxon>Agaricales</taxon>
        <taxon>Agaricineae</taxon>
        <taxon>Galeropsidaceae</taxon>
        <taxon>Panaeolus</taxon>
    </lineage>
</organism>
<feature type="compositionally biased region" description="Low complexity" evidence="12">
    <location>
        <begin position="963"/>
        <end position="980"/>
    </location>
</feature>
<evidence type="ECO:0000259" key="13">
    <source>
        <dbReference type="PROSITE" id="PS50004"/>
    </source>
</evidence>
<dbReference type="PANTHER" id="PTHR10067">
    <property type="entry name" value="PHOSPHATIDYLSERINE DECARBOXYLASE"/>
    <property type="match status" value="1"/>
</dbReference>
<evidence type="ECO:0000256" key="12">
    <source>
        <dbReference type="SAM" id="MobiDB-lite"/>
    </source>
</evidence>
<dbReference type="NCBIfam" id="TIGR00163">
    <property type="entry name" value="PS_decarb"/>
    <property type="match status" value="1"/>
</dbReference>
<keyword evidence="10 11" id="KW-0670">Pyruvate</keyword>
<feature type="domain" description="C2" evidence="13">
    <location>
        <begin position="545"/>
        <end position="667"/>
    </location>
</feature>
<dbReference type="Pfam" id="PF02666">
    <property type="entry name" value="PS_Dcarbxylase"/>
    <property type="match status" value="1"/>
</dbReference>
<evidence type="ECO:0000256" key="7">
    <source>
        <dbReference type="ARBA" id="ARBA00023209"/>
    </source>
</evidence>